<dbReference type="InterPro" id="IPR005702">
    <property type="entry name" value="Wzc-like_C"/>
</dbReference>
<evidence type="ECO:0000256" key="4">
    <source>
        <dbReference type="ARBA" id="ARBA00011903"/>
    </source>
</evidence>
<gene>
    <name evidence="21" type="ORF">H7U19_11185</name>
</gene>
<evidence type="ECO:0000256" key="7">
    <source>
        <dbReference type="ARBA" id="ARBA00022679"/>
    </source>
</evidence>
<keyword evidence="16" id="KW-0175">Coiled coil</keyword>
<evidence type="ECO:0000256" key="12">
    <source>
        <dbReference type="ARBA" id="ARBA00022989"/>
    </source>
</evidence>
<keyword evidence="10" id="KW-0418">Kinase</keyword>
<dbReference type="PANTHER" id="PTHR32309:SF13">
    <property type="entry name" value="FERRIC ENTEROBACTIN TRANSPORT PROTEIN FEPE"/>
    <property type="match status" value="1"/>
</dbReference>
<evidence type="ECO:0000256" key="5">
    <source>
        <dbReference type="ARBA" id="ARBA00022475"/>
    </source>
</evidence>
<evidence type="ECO:0000256" key="2">
    <source>
        <dbReference type="ARBA" id="ARBA00007316"/>
    </source>
</evidence>
<dbReference type="EMBL" id="JACNMF010000003">
    <property type="protein sequence ID" value="MBC3758972.1"/>
    <property type="molecule type" value="Genomic_DNA"/>
</dbReference>
<evidence type="ECO:0000256" key="6">
    <source>
        <dbReference type="ARBA" id="ARBA00022519"/>
    </source>
</evidence>
<feature type="coiled-coil region" evidence="16">
    <location>
        <begin position="368"/>
        <end position="416"/>
    </location>
</feature>
<evidence type="ECO:0000259" key="18">
    <source>
        <dbReference type="Pfam" id="PF02706"/>
    </source>
</evidence>
<sequence length="801" mass="90583">MEKGVKKHNQDVANSKVDFDLKKLVSKYTKHWKWFALSCIFFLVLAYFHLRYAEPEFNAYAKIMLVHNKGNINPAQNLLQDLGQNTSEMVAIEDEIEVLKSRKLMTGVVEKLDLNIRVYAKGRLHDTQYFPNDRAPITINFIETDSVIRKSNFVFSLIIKTETTFDFIYHPVGAEEPLVQTKSFGNNISSPVGDIVLTPNFKNLSYIKDRLIYVRITPVKMLAEQYKNSILISPAGEFSNVINLSLDDTSADRAKAIIDTLIEEYNDLSVQEKSNISNNTAEFIDKRINLIATDLSKVDDEIERFKTGNKLTDITSEAQIYLDNNALTEQELAKARTQYSTVNFMKEQVNDDSFQRIPTNLGLEDGAINSLASKYNELLDQRQKLLQSSNEKNPIIVNLDEQIKNIKDNLRQTLNNSSSAVDLRIRSLQNQTSKFSQKIYALPGQVRKSRDIEREQSIKESLYLYLLQKREEATISLISAAPNAKIVDQAHSDGTQVSPKVPMVYAAAIMLGLCIPFAFFYVKDLMDNKIHNKEDLEKVINNIPVLGEIPRISGSDKDLIQRNDRSILSESFRIIRTNLDYVRKRDDAKPYSNVVFVTSTINGEGKSFFSLNMALTVANTGKRVLLIGADIRKPKTQTILKGQKSKASDIGLTEFLADKSVTIGDVTNTHEVNSISLDLLVSGKVPPNPAELLMSDRMKQLFDKVSNDYDYIIVDTAPSMLVTDTLLFSQYAGYTIYMTRAGYTEKEVLNFAKELHADKKLNGMMLVVNDVNQSNFGYGAKYGYYGAPKKKGLFRWKKASA</sequence>
<keyword evidence="6" id="KW-0997">Cell inner membrane</keyword>
<keyword evidence="13 17" id="KW-0472">Membrane</keyword>
<dbReference type="InterPro" id="IPR050445">
    <property type="entry name" value="Bact_polysacc_biosynth/exp"/>
</dbReference>
<dbReference type="SUPFAM" id="SSF52540">
    <property type="entry name" value="P-loop containing nucleoside triphosphate hydrolases"/>
    <property type="match status" value="1"/>
</dbReference>
<comment type="subcellular location">
    <subcellularLocation>
        <location evidence="1">Cell inner membrane</location>
        <topology evidence="1">Multi-pass membrane protein</topology>
    </subcellularLocation>
</comment>
<evidence type="ECO:0000259" key="19">
    <source>
        <dbReference type="Pfam" id="PF13614"/>
    </source>
</evidence>
<dbReference type="RefSeq" id="WP_186562349.1">
    <property type="nucleotide sequence ID" value="NZ_JACNMF010000003.1"/>
</dbReference>
<dbReference type="Gene3D" id="3.40.50.300">
    <property type="entry name" value="P-loop containing nucleotide triphosphate hydrolases"/>
    <property type="match status" value="1"/>
</dbReference>
<dbReference type="Proteomes" id="UP000656244">
    <property type="component" value="Unassembled WGS sequence"/>
</dbReference>
<evidence type="ECO:0000256" key="10">
    <source>
        <dbReference type="ARBA" id="ARBA00022777"/>
    </source>
</evidence>
<feature type="transmembrane region" description="Helical" evidence="17">
    <location>
        <begin position="503"/>
        <end position="522"/>
    </location>
</feature>
<dbReference type="AlphaFoldDB" id="A0A923HIH4"/>
<evidence type="ECO:0000256" key="3">
    <source>
        <dbReference type="ARBA" id="ARBA00008883"/>
    </source>
</evidence>
<dbReference type="Pfam" id="PF13807">
    <property type="entry name" value="GNVR"/>
    <property type="match status" value="1"/>
</dbReference>
<dbReference type="PANTHER" id="PTHR32309">
    <property type="entry name" value="TYROSINE-PROTEIN KINASE"/>
    <property type="match status" value="1"/>
</dbReference>
<feature type="domain" description="AAA" evidence="19">
    <location>
        <begin position="602"/>
        <end position="722"/>
    </location>
</feature>
<name>A0A923HIH4_9FLAO</name>
<organism evidence="21 22">
    <name type="scientific">Hyunsoonleella aquatilis</name>
    <dbReference type="NCBI Taxonomy" id="2762758"/>
    <lineage>
        <taxon>Bacteria</taxon>
        <taxon>Pseudomonadati</taxon>
        <taxon>Bacteroidota</taxon>
        <taxon>Flavobacteriia</taxon>
        <taxon>Flavobacteriales</taxon>
        <taxon>Flavobacteriaceae</taxon>
    </lineage>
</organism>
<feature type="domain" description="Tyrosine-protein kinase G-rich" evidence="20">
    <location>
        <begin position="453"/>
        <end position="523"/>
    </location>
</feature>
<evidence type="ECO:0000313" key="21">
    <source>
        <dbReference type="EMBL" id="MBC3758972.1"/>
    </source>
</evidence>
<dbReference type="GO" id="GO:0004715">
    <property type="term" value="F:non-membrane spanning protein tyrosine kinase activity"/>
    <property type="evidence" value="ECO:0007669"/>
    <property type="project" value="UniProtKB-EC"/>
</dbReference>
<comment type="caution">
    <text evidence="21">The sequence shown here is derived from an EMBL/GenBank/DDBJ whole genome shotgun (WGS) entry which is preliminary data.</text>
</comment>
<evidence type="ECO:0000256" key="11">
    <source>
        <dbReference type="ARBA" id="ARBA00022840"/>
    </source>
</evidence>
<dbReference type="NCBIfam" id="TIGR01007">
    <property type="entry name" value="eps_fam"/>
    <property type="match status" value="1"/>
</dbReference>
<keyword evidence="22" id="KW-1185">Reference proteome</keyword>
<comment type="catalytic activity">
    <reaction evidence="15">
        <text>L-tyrosyl-[protein] + ATP = O-phospho-L-tyrosyl-[protein] + ADP + H(+)</text>
        <dbReference type="Rhea" id="RHEA:10596"/>
        <dbReference type="Rhea" id="RHEA-COMP:10136"/>
        <dbReference type="Rhea" id="RHEA-COMP:20101"/>
        <dbReference type="ChEBI" id="CHEBI:15378"/>
        <dbReference type="ChEBI" id="CHEBI:30616"/>
        <dbReference type="ChEBI" id="CHEBI:46858"/>
        <dbReference type="ChEBI" id="CHEBI:61978"/>
        <dbReference type="ChEBI" id="CHEBI:456216"/>
        <dbReference type="EC" id="2.7.10.2"/>
    </reaction>
</comment>
<dbReference type="GO" id="GO:0005524">
    <property type="term" value="F:ATP binding"/>
    <property type="evidence" value="ECO:0007669"/>
    <property type="project" value="UniProtKB-KW"/>
</dbReference>
<keyword evidence="12 17" id="KW-1133">Transmembrane helix</keyword>
<evidence type="ECO:0000256" key="14">
    <source>
        <dbReference type="ARBA" id="ARBA00023137"/>
    </source>
</evidence>
<dbReference type="GO" id="GO:0005886">
    <property type="term" value="C:plasma membrane"/>
    <property type="evidence" value="ECO:0007669"/>
    <property type="project" value="UniProtKB-SubCell"/>
</dbReference>
<proteinExistence type="inferred from homology"/>
<evidence type="ECO:0000256" key="15">
    <source>
        <dbReference type="ARBA" id="ARBA00051245"/>
    </source>
</evidence>
<evidence type="ECO:0000259" key="20">
    <source>
        <dbReference type="Pfam" id="PF13807"/>
    </source>
</evidence>
<reference evidence="21" key="1">
    <citation type="submission" date="2020-08" db="EMBL/GenBank/DDBJ databases">
        <title>Hyunsoonleella sp. strain SJ7 genome sequencing and assembly.</title>
        <authorList>
            <person name="Kim I."/>
        </authorList>
    </citation>
    <scope>NUCLEOTIDE SEQUENCE</scope>
    <source>
        <strain evidence="21">SJ7</strain>
    </source>
</reference>
<keyword evidence="8 17" id="KW-0812">Transmembrane</keyword>
<dbReference type="InterPro" id="IPR027417">
    <property type="entry name" value="P-loop_NTPase"/>
</dbReference>
<keyword evidence="11" id="KW-0067">ATP-binding</keyword>
<dbReference type="EC" id="2.7.10.2" evidence="4"/>
<evidence type="ECO:0000256" key="8">
    <source>
        <dbReference type="ARBA" id="ARBA00022692"/>
    </source>
</evidence>
<dbReference type="InterPro" id="IPR025669">
    <property type="entry name" value="AAA_dom"/>
</dbReference>
<feature type="transmembrane region" description="Helical" evidence="17">
    <location>
        <begin position="32"/>
        <end position="50"/>
    </location>
</feature>
<keyword evidence="14" id="KW-0829">Tyrosine-protein kinase</keyword>
<comment type="similarity">
    <text evidence="3">Belongs to the etk/wzc family.</text>
</comment>
<comment type="similarity">
    <text evidence="2">Belongs to the CpsD/CapB family.</text>
</comment>
<evidence type="ECO:0000256" key="13">
    <source>
        <dbReference type="ARBA" id="ARBA00023136"/>
    </source>
</evidence>
<evidence type="ECO:0000313" key="22">
    <source>
        <dbReference type="Proteomes" id="UP000656244"/>
    </source>
</evidence>
<evidence type="ECO:0000256" key="16">
    <source>
        <dbReference type="SAM" id="Coils"/>
    </source>
</evidence>
<evidence type="ECO:0000256" key="9">
    <source>
        <dbReference type="ARBA" id="ARBA00022741"/>
    </source>
</evidence>
<protein>
    <recommendedName>
        <fullName evidence="4">non-specific protein-tyrosine kinase</fullName>
        <ecNumber evidence="4">2.7.10.2</ecNumber>
    </recommendedName>
</protein>
<dbReference type="Pfam" id="PF13614">
    <property type="entry name" value="AAA_31"/>
    <property type="match status" value="1"/>
</dbReference>
<keyword evidence="5" id="KW-1003">Cell membrane</keyword>
<dbReference type="InterPro" id="IPR032807">
    <property type="entry name" value="GNVR"/>
</dbReference>
<feature type="domain" description="Polysaccharide chain length determinant N-terminal" evidence="18">
    <location>
        <begin position="18"/>
        <end position="112"/>
    </location>
</feature>
<dbReference type="Pfam" id="PF02706">
    <property type="entry name" value="Wzz"/>
    <property type="match status" value="1"/>
</dbReference>
<dbReference type="InterPro" id="IPR003856">
    <property type="entry name" value="LPS_length_determ_N"/>
</dbReference>
<dbReference type="CDD" id="cd05387">
    <property type="entry name" value="BY-kinase"/>
    <property type="match status" value="1"/>
</dbReference>
<accession>A0A923HIH4</accession>
<keyword evidence="9" id="KW-0547">Nucleotide-binding</keyword>
<evidence type="ECO:0000256" key="17">
    <source>
        <dbReference type="SAM" id="Phobius"/>
    </source>
</evidence>
<keyword evidence="7 21" id="KW-0808">Transferase</keyword>
<evidence type="ECO:0000256" key="1">
    <source>
        <dbReference type="ARBA" id="ARBA00004429"/>
    </source>
</evidence>